<sequence>MPLDKSRDSSEITKPIPLLTIKETLFLSTWNIRTVWKIRKTGQIATEMKRYKLAVLGIRKTHWTQTEQQRLDMGEMLLYSVHEDENVPHTRRIALMLTKEARNTLVGWESHGCRIMKAPLETKKEGYTMNVIQCYAPTNGSNDDKKDQFYERLWKPSHLTRMPYTHQQMQVKTSSVEAASASVGLNIHKGKSNILKYNTENTYPITIHGETLENVKSFTFLGSIIDEKGGSYADVKARVGEARTTFPQL</sequence>
<proteinExistence type="predicted"/>
<evidence type="ECO:0000313" key="1">
    <source>
        <dbReference type="EMBL" id="VDO76153.1"/>
    </source>
</evidence>
<organism evidence="1 2">
    <name type="scientific">Schistosoma margrebowiei</name>
    <dbReference type="NCBI Taxonomy" id="48269"/>
    <lineage>
        <taxon>Eukaryota</taxon>
        <taxon>Metazoa</taxon>
        <taxon>Spiralia</taxon>
        <taxon>Lophotrochozoa</taxon>
        <taxon>Platyhelminthes</taxon>
        <taxon>Trematoda</taxon>
        <taxon>Digenea</taxon>
        <taxon>Strigeidida</taxon>
        <taxon>Schistosomatoidea</taxon>
        <taxon>Schistosomatidae</taxon>
        <taxon>Schistosoma</taxon>
    </lineage>
</organism>
<dbReference type="PANTHER" id="PTHR47027">
    <property type="entry name" value="REVERSE TRANSCRIPTASE DOMAIN-CONTAINING PROTEIN"/>
    <property type="match status" value="1"/>
</dbReference>
<keyword evidence="2" id="KW-1185">Reference proteome</keyword>
<dbReference type="Proteomes" id="UP000277204">
    <property type="component" value="Unassembled WGS sequence"/>
</dbReference>
<dbReference type="InterPro" id="IPR036691">
    <property type="entry name" value="Endo/exonu/phosph_ase_sf"/>
</dbReference>
<name>A0A183LUD0_9TREM</name>
<dbReference type="PANTHER" id="PTHR47027:SF25">
    <property type="entry name" value="REVERSE TRANSCRIPTASE DOMAIN-CONTAINING PROTEIN"/>
    <property type="match status" value="1"/>
</dbReference>
<gene>
    <name evidence="1" type="ORF">SMRZ_LOCUS7405</name>
</gene>
<protein>
    <submittedName>
        <fullName evidence="1">Uncharacterized protein</fullName>
    </submittedName>
</protein>
<dbReference type="Gene3D" id="3.60.10.10">
    <property type="entry name" value="Endonuclease/exonuclease/phosphatase"/>
    <property type="match status" value="1"/>
</dbReference>
<accession>A0A183LUD0</accession>
<dbReference type="EMBL" id="UZAI01002980">
    <property type="protein sequence ID" value="VDO76153.1"/>
    <property type="molecule type" value="Genomic_DNA"/>
</dbReference>
<evidence type="ECO:0000313" key="2">
    <source>
        <dbReference type="Proteomes" id="UP000277204"/>
    </source>
</evidence>
<dbReference type="AlphaFoldDB" id="A0A183LUD0"/>
<reference evidence="1 2" key="1">
    <citation type="submission" date="2018-11" db="EMBL/GenBank/DDBJ databases">
        <authorList>
            <consortium name="Pathogen Informatics"/>
        </authorList>
    </citation>
    <scope>NUCLEOTIDE SEQUENCE [LARGE SCALE GENOMIC DNA]</scope>
    <source>
        <strain evidence="1 2">Zambia</strain>
    </source>
</reference>